<proteinExistence type="predicted"/>
<dbReference type="RefSeq" id="WP_184495671.1">
    <property type="nucleotide sequence ID" value="NZ_JACIJO010000002.1"/>
</dbReference>
<sequence length="356" mass="39646">MLTIDAHLDLSMNALEWNRDLTRPASEINARELGMTDKPDRGNAIVSLPDLRKGNIGLVVATQIGRYVAPDNPLPGWHSPAQAWAQTQGQLAWYQAMVEQGEMTQIRNLSELNDHVSLWENDEDNTEKPVGFILSLEGADSIVNLDYLEKAYEYGLRALGPAHYGPGRYAHGTDASAPLNKDGKALLRKMDELGIILDATHLCDLAFWEALDIYQGPVWASHNNCRALVDHNRQFSDEMIKALVDRGAVIGGAMDAWMLSPGWERGKTTPQERNVTLNTVLDHLDHICQVAGNANHIGIGSDLDGAFGKEQAPHDLDTIGDLSKVPDLLRQRGYSEQDVEKVMHKNWLNFLRKEWS</sequence>
<dbReference type="Pfam" id="PF01244">
    <property type="entry name" value="Peptidase_M19"/>
    <property type="match status" value="1"/>
</dbReference>
<dbReference type="AlphaFoldDB" id="A0A841MX66"/>
<keyword evidence="1" id="KW-0224">Dipeptidase</keyword>
<dbReference type="EC" id="3.4.13.19" evidence="1"/>
<keyword evidence="2" id="KW-1185">Reference proteome</keyword>
<dbReference type="SUPFAM" id="SSF51556">
    <property type="entry name" value="Metallo-dependent hydrolases"/>
    <property type="match status" value="1"/>
</dbReference>
<dbReference type="Gene3D" id="3.20.20.140">
    <property type="entry name" value="Metal-dependent hydrolases"/>
    <property type="match status" value="1"/>
</dbReference>
<dbReference type="EMBL" id="JACIJO010000002">
    <property type="protein sequence ID" value="MBB6327065.1"/>
    <property type="molecule type" value="Genomic_DNA"/>
</dbReference>
<dbReference type="PROSITE" id="PS51365">
    <property type="entry name" value="RENAL_DIPEPTIDASE_2"/>
    <property type="match status" value="1"/>
</dbReference>
<protein>
    <submittedName>
        <fullName evidence="1">Membrane dipeptidase</fullName>
        <ecNumber evidence="1">3.4.13.19</ecNumber>
    </submittedName>
</protein>
<reference evidence="1 2" key="1">
    <citation type="submission" date="2020-08" db="EMBL/GenBank/DDBJ databases">
        <title>Genomic Encyclopedia of Type Strains, Phase IV (KMG-IV): sequencing the most valuable type-strain genomes for metagenomic binning, comparative biology and taxonomic classification.</title>
        <authorList>
            <person name="Goeker M."/>
        </authorList>
    </citation>
    <scope>NUCLEOTIDE SEQUENCE [LARGE SCALE GENOMIC DNA]</scope>
    <source>
        <strain evidence="1 2">DSM 102044</strain>
    </source>
</reference>
<dbReference type="Proteomes" id="UP000588604">
    <property type="component" value="Unassembled WGS sequence"/>
</dbReference>
<dbReference type="PANTHER" id="PTHR10443:SF12">
    <property type="entry name" value="DIPEPTIDASE"/>
    <property type="match status" value="1"/>
</dbReference>
<dbReference type="PANTHER" id="PTHR10443">
    <property type="entry name" value="MICROSOMAL DIPEPTIDASE"/>
    <property type="match status" value="1"/>
</dbReference>
<comment type="caution">
    <text evidence="1">The sequence shown here is derived from an EMBL/GenBank/DDBJ whole genome shotgun (WGS) entry which is preliminary data.</text>
</comment>
<name>A0A841MX66_9BACT</name>
<evidence type="ECO:0000313" key="2">
    <source>
        <dbReference type="Proteomes" id="UP000588604"/>
    </source>
</evidence>
<dbReference type="InterPro" id="IPR032466">
    <property type="entry name" value="Metal_Hydrolase"/>
</dbReference>
<dbReference type="InterPro" id="IPR008257">
    <property type="entry name" value="Pept_M19"/>
</dbReference>
<keyword evidence="1" id="KW-0378">Hydrolase</keyword>
<dbReference type="GO" id="GO:0070573">
    <property type="term" value="F:metallodipeptidase activity"/>
    <property type="evidence" value="ECO:0007669"/>
    <property type="project" value="InterPro"/>
</dbReference>
<dbReference type="GO" id="GO:0006508">
    <property type="term" value="P:proteolysis"/>
    <property type="evidence" value="ECO:0007669"/>
    <property type="project" value="InterPro"/>
</dbReference>
<accession>A0A841MX66</accession>
<organism evidence="1 2">
    <name type="scientific">Algoriphagus iocasae</name>
    <dbReference type="NCBI Taxonomy" id="1836499"/>
    <lineage>
        <taxon>Bacteria</taxon>
        <taxon>Pseudomonadati</taxon>
        <taxon>Bacteroidota</taxon>
        <taxon>Cytophagia</taxon>
        <taxon>Cytophagales</taxon>
        <taxon>Cyclobacteriaceae</taxon>
        <taxon>Algoriphagus</taxon>
    </lineage>
</organism>
<evidence type="ECO:0000313" key="1">
    <source>
        <dbReference type="EMBL" id="MBB6327065.1"/>
    </source>
</evidence>
<keyword evidence="1" id="KW-0645">Protease</keyword>
<gene>
    <name evidence="1" type="ORF">FHS59_002693</name>
</gene>